<accession>A0A7R9ADL9</accession>
<reference evidence="1" key="1">
    <citation type="submission" date="2020-11" db="EMBL/GenBank/DDBJ databases">
        <authorList>
            <person name="Tran Van P."/>
        </authorList>
    </citation>
    <scope>NUCLEOTIDE SEQUENCE</scope>
</reference>
<dbReference type="AlphaFoldDB" id="A0A7R9ADL9"/>
<protein>
    <submittedName>
        <fullName evidence="1">Uncharacterized protein</fullName>
    </submittedName>
</protein>
<dbReference type="OrthoDB" id="6338442at2759"/>
<dbReference type="Proteomes" id="UP000677054">
    <property type="component" value="Unassembled WGS sequence"/>
</dbReference>
<organism evidence="1">
    <name type="scientific">Darwinula stevensoni</name>
    <dbReference type="NCBI Taxonomy" id="69355"/>
    <lineage>
        <taxon>Eukaryota</taxon>
        <taxon>Metazoa</taxon>
        <taxon>Ecdysozoa</taxon>
        <taxon>Arthropoda</taxon>
        <taxon>Crustacea</taxon>
        <taxon>Oligostraca</taxon>
        <taxon>Ostracoda</taxon>
        <taxon>Podocopa</taxon>
        <taxon>Podocopida</taxon>
        <taxon>Darwinulocopina</taxon>
        <taxon>Darwinuloidea</taxon>
        <taxon>Darwinulidae</taxon>
        <taxon>Darwinula</taxon>
    </lineage>
</organism>
<gene>
    <name evidence="1" type="ORF">DSTB1V02_LOCUS11881</name>
</gene>
<proteinExistence type="predicted"/>
<evidence type="ECO:0000313" key="1">
    <source>
        <dbReference type="EMBL" id="CAD7252120.1"/>
    </source>
</evidence>
<dbReference type="CDD" id="cd00117">
    <property type="entry name" value="TFP"/>
    <property type="match status" value="1"/>
</dbReference>
<sequence>MTPSHDIHLGAAALLLGTIHLPSPSTFHPPPSTPSSPRAITRALISTSGLCAVQIHGVMKVGNESGLGQCFVCHSMNQSQGEKCVDLNLTAFNVPVEDCAPDYCLVRRYKYAIHNDTQKWHTWAVRRNCTDECHPGCVLMGQRTKIHICTSCCTTHLCNVGDQAPSALGPQRLLLLPSLVAVTLLGT</sequence>
<evidence type="ECO:0000313" key="2">
    <source>
        <dbReference type="Proteomes" id="UP000677054"/>
    </source>
</evidence>
<dbReference type="EMBL" id="CAJPEV010004128">
    <property type="protein sequence ID" value="CAG0901226.1"/>
    <property type="molecule type" value="Genomic_DNA"/>
</dbReference>
<keyword evidence="2" id="KW-1185">Reference proteome</keyword>
<name>A0A7R9ADL9_9CRUS</name>
<dbReference type="EMBL" id="LR903645">
    <property type="protein sequence ID" value="CAD7252120.1"/>
    <property type="molecule type" value="Genomic_DNA"/>
</dbReference>